<evidence type="ECO:0000256" key="4">
    <source>
        <dbReference type="ARBA" id="ARBA00022692"/>
    </source>
</evidence>
<comment type="similarity">
    <text evidence="10">Belongs to the PlsY family.</text>
</comment>
<dbReference type="GO" id="GO:0043772">
    <property type="term" value="F:acyl-phosphate glycerol-3-phosphate acyltransferase activity"/>
    <property type="evidence" value="ECO:0007669"/>
    <property type="project" value="UniProtKB-UniRule"/>
</dbReference>
<keyword evidence="12" id="KW-1185">Reference proteome</keyword>
<evidence type="ECO:0000256" key="3">
    <source>
        <dbReference type="ARBA" id="ARBA00022679"/>
    </source>
</evidence>
<feature type="transmembrane region" description="Helical" evidence="10">
    <location>
        <begin position="148"/>
        <end position="172"/>
    </location>
</feature>
<feature type="transmembrane region" description="Helical" evidence="10">
    <location>
        <begin position="77"/>
        <end position="95"/>
    </location>
</feature>
<feature type="transmembrane region" description="Helical" evidence="10">
    <location>
        <begin position="47"/>
        <end position="65"/>
    </location>
</feature>
<reference evidence="11 12" key="1">
    <citation type="submission" date="2019-10" db="EMBL/GenBank/DDBJ databases">
        <authorList>
            <person name="Blom J."/>
        </authorList>
    </citation>
    <scope>NUCLEOTIDE SEQUENCE [LARGE SCALE GENOMIC DNA]</scope>
    <source>
        <strain evidence="11 12">ES3154-GLU</strain>
    </source>
</reference>
<keyword evidence="1 10" id="KW-1003">Cell membrane</keyword>
<comment type="subcellular location">
    <subcellularLocation>
        <location evidence="10">Cell membrane</location>
        <topology evidence="10">Multi-pass membrane protein</topology>
    </subcellularLocation>
</comment>
<dbReference type="PANTHER" id="PTHR30309:SF0">
    <property type="entry name" value="GLYCEROL-3-PHOSPHATE ACYLTRANSFERASE-RELATED"/>
    <property type="match status" value="1"/>
</dbReference>
<keyword evidence="8 10" id="KW-0594">Phospholipid biosynthesis</keyword>
<evidence type="ECO:0000256" key="7">
    <source>
        <dbReference type="ARBA" id="ARBA00023136"/>
    </source>
</evidence>
<feature type="transmembrane region" description="Helical" evidence="10">
    <location>
        <begin position="107"/>
        <end position="128"/>
    </location>
</feature>
<evidence type="ECO:0000256" key="2">
    <source>
        <dbReference type="ARBA" id="ARBA00022516"/>
    </source>
</evidence>
<dbReference type="GO" id="GO:0005886">
    <property type="term" value="C:plasma membrane"/>
    <property type="evidence" value="ECO:0007669"/>
    <property type="project" value="UniProtKB-SubCell"/>
</dbReference>
<comment type="function">
    <text evidence="10">Catalyzes the transfer of an acyl group from acyl-phosphate (acyl-PO(4)) to glycerol-3-phosphate (G3P) to form lysophosphatidic acid (LPA). This enzyme utilizes acyl-phosphate as fatty acyl donor, but not acyl-CoA or acyl-ACP.</text>
</comment>
<proteinExistence type="inferred from homology"/>
<dbReference type="RefSeq" id="WP_156683433.1">
    <property type="nucleotide sequence ID" value="NZ_CABWIB010000001.1"/>
</dbReference>
<accession>A0A6I8M7K1</accession>
<keyword evidence="3 10" id="KW-0808">Transferase</keyword>
<protein>
    <recommendedName>
        <fullName evidence="10">Glycerol-3-phosphate acyltransferase</fullName>
    </recommendedName>
    <alternativeName>
        <fullName evidence="10">Acyl-PO4 G3P acyltransferase</fullName>
    </alternativeName>
    <alternativeName>
        <fullName evidence="10">Acyl-phosphate--glycerol-3-phosphate acyltransferase</fullName>
    </alternativeName>
    <alternativeName>
        <fullName evidence="10">G3P acyltransferase</fullName>
        <shortName evidence="10">GPAT</shortName>
        <ecNumber evidence="10">2.3.1.275</ecNumber>
    </alternativeName>
    <alternativeName>
        <fullName evidence="10">Lysophosphatidic acid synthase</fullName>
        <shortName evidence="10">LPA synthase</shortName>
    </alternativeName>
</protein>
<dbReference type="EMBL" id="CABWIB010000001">
    <property type="protein sequence ID" value="VWL85437.1"/>
    <property type="molecule type" value="Genomic_DNA"/>
</dbReference>
<comment type="pathway">
    <text evidence="10">Lipid metabolism; phospholipid metabolism.</text>
</comment>
<keyword evidence="9 10" id="KW-1208">Phospholipid metabolism</keyword>
<dbReference type="UniPathway" id="UPA00085"/>
<evidence type="ECO:0000256" key="9">
    <source>
        <dbReference type="ARBA" id="ARBA00023264"/>
    </source>
</evidence>
<keyword evidence="2 10" id="KW-0444">Lipid biosynthesis</keyword>
<dbReference type="GO" id="GO:0008654">
    <property type="term" value="P:phospholipid biosynthetic process"/>
    <property type="evidence" value="ECO:0007669"/>
    <property type="project" value="UniProtKB-UniRule"/>
</dbReference>
<evidence type="ECO:0000256" key="1">
    <source>
        <dbReference type="ARBA" id="ARBA00022475"/>
    </source>
</evidence>
<evidence type="ECO:0000313" key="11">
    <source>
        <dbReference type="EMBL" id="VWL85437.1"/>
    </source>
</evidence>
<keyword evidence="11" id="KW-0012">Acyltransferase</keyword>
<dbReference type="InterPro" id="IPR003811">
    <property type="entry name" value="G3P_acylTferase_PlsY"/>
</dbReference>
<dbReference type="HAMAP" id="MF_01043">
    <property type="entry name" value="PlsY"/>
    <property type="match status" value="1"/>
</dbReference>
<keyword evidence="6 10" id="KW-0443">Lipid metabolism</keyword>
<comment type="catalytic activity">
    <reaction evidence="10">
        <text>an acyl phosphate + sn-glycerol 3-phosphate = a 1-acyl-sn-glycero-3-phosphate + phosphate</text>
        <dbReference type="Rhea" id="RHEA:34075"/>
        <dbReference type="ChEBI" id="CHEBI:43474"/>
        <dbReference type="ChEBI" id="CHEBI:57597"/>
        <dbReference type="ChEBI" id="CHEBI:57970"/>
        <dbReference type="ChEBI" id="CHEBI:59918"/>
        <dbReference type="EC" id="2.3.1.275"/>
    </reaction>
</comment>
<dbReference type="Pfam" id="PF02660">
    <property type="entry name" value="G3P_acyltransf"/>
    <property type="match status" value="1"/>
</dbReference>
<evidence type="ECO:0000256" key="8">
    <source>
        <dbReference type="ARBA" id="ARBA00023209"/>
    </source>
</evidence>
<dbReference type="SMART" id="SM01207">
    <property type="entry name" value="G3P_acyltransf"/>
    <property type="match status" value="1"/>
</dbReference>
<name>A0A6I8M7K1_9FUSO</name>
<organism evidence="11 12">
    <name type="scientific">Oceanivirga miroungae</name>
    <dbReference type="NCBI Taxonomy" id="1130046"/>
    <lineage>
        <taxon>Bacteria</taxon>
        <taxon>Fusobacteriati</taxon>
        <taxon>Fusobacteriota</taxon>
        <taxon>Fusobacteriia</taxon>
        <taxon>Fusobacteriales</taxon>
        <taxon>Leptotrichiaceae</taxon>
        <taxon>Oceanivirga</taxon>
    </lineage>
</organism>
<keyword evidence="7 10" id="KW-0472">Membrane</keyword>
<dbReference type="NCBIfam" id="TIGR00023">
    <property type="entry name" value="glycerol-3-phosphate 1-O-acyltransferase PlsY"/>
    <property type="match status" value="1"/>
</dbReference>
<gene>
    <name evidence="10" type="primary">plsY</name>
    <name evidence="11" type="ORF">OMES3154_00722</name>
</gene>
<evidence type="ECO:0000256" key="5">
    <source>
        <dbReference type="ARBA" id="ARBA00022989"/>
    </source>
</evidence>
<dbReference type="AlphaFoldDB" id="A0A6I8M7K1"/>
<keyword evidence="5 10" id="KW-1133">Transmembrane helix</keyword>
<evidence type="ECO:0000256" key="6">
    <source>
        <dbReference type="ARBA" id="ARBA00023098"/>
    </source>
</evidence>
<evidence type="ECO:0000313" key="12">
    <source>
        <dbReference type="Proteomes" id="UP000419017"/>
    </source>
</evidence>
<sequence length="190" mass="20866">MRYLFIFLAYLVGSIPFSLILGLIFVKKDVRKEGSGNVGSTNAARVLGYKIGLATLVLDVSKGFIPTYIASLYDPNLAILVGLFAILGHVFPIYLKFRGGKAVATTIGVFLAIFPKGILIALVVFLLIFMLTKYVALASMSMAISLPIIAYSLGSSLNMIYFSLFIAILIVYRHKSNIKNLLTKKEDKFI</sequence>
<evidence type="ECO:0000256" key="10">
    <source>
        <dbReference type="HAMAP-Rule" id="MF_01043"/>
    </source>
</evidence>
<dbReference type="Proteomes" id="UP000419017">
    <property type="component" value="Unassembled WGS sequence"/>
</dbReference>
<comment type="subunit">
    <text evidence="10">Probably interacts with PlsX.</text>
</comment>
<dbReference type="PANTHER" id="PTHR30309">
    <property type="entry name" value="INNER MEMBRANE PROTEIN YGIH"/>
    <property type="match status" value="1"/>
</dbReference>
<dbReference type="EC" id="2.3.1.275" evidence="10"/>
<feature type="transmembrane region" description="Helical" evidence="10">
    <location>
        <begin position="6"/>
        <end position="26"/>
    </location>
</feature>
<keyword evidence="4 10" id="KW-0812">Transmembrane</keyword>